<sequence length="48" mass="5219">MPDEKKQADKTDEPTEVETGEPRPRLGTSADVAEVAASYYAKVARPGR</sequence>
<keyword evidence="3" id="KW-1185">Reference proteome</keyword>
<comment type="caution">
    <text evidence="2">The sequence shown here is derived from an EMBL/GenBank/DDBJ whole genome shotgun (WGS) entry which is preliminary data.</text>
</comment>
<name>A0ABW4TTT9_9ACTN</name>
<evidence type="ECO:0000256" key="1">
    <source>
        <dbReference type="SAM" id="MobiDB-lite"/>
    </source>
</evidence>
<reference evidence="3" key="1">
    <citation type="journal article" date="2019" name="Int. J. Syst. Evol. Microbiol.">
        <title>The Global Catalogue of Microorganisms (GCM) 10K type strain sequencing project: providing services to taxonomists for standard genome sequencing and annotation.</title>
        <authorList>
            <consortium name="The Broad Institute Genomics Platform"/>
            <consortium name="The Broad Institute Genome Sequencing Center for Infectious Disease"/>
            <person name="Wu L."/>
            <person name="Ma J."/>
        </authorList>
    </citation>
    <scope>NUCLEOTIDE SEQUENCE [LARGE SCALE GENOMIC DNA]</scope>
    <source>
        <strain evidence="3">CGMCC 1.12477</strain>
    </source>
</reference>
<accession>A0ABW4TTT9</accession>
<feature type="region of interest" description="Disordered" evidence="1">
    <location>
        <begin position="1"/>
        <end position="27"/>
    </location>
</feature>
<evidence type="ECO:0000313" key="2">
    <source>
        <dbReference type="EMBL" id="MFD1948982.1"/>
    </source>
</evidence>
<dbReference type="RefSeq" id="WP_343921322.1">
    <property type="nucleotide sequence ID" value="NZ_BAAAJT010000003.1"/>
</dbReference>
<feature type="compositionally biased region" description="Basic and acidic residues" evidence="1">
    <location>
        <begin position="1"/>
        <end position="13"/>
    </location>
</feature>
<proteinExistence type="predicted"/>
<dbReference type="Proteomes" id="UP001597351">
    <property type="component" value="Unassembled WGS sequence"/>
</dbReference>
<evidence type="ECO:0000313" key="3">
    <source>
        <dbReference type="Proteomes" id="UP001597351"/>
    </source>
</evidence>
<protein>
    <submittedName>
        <fullName evidence="2">Uncharacterized protein</fullName>
    </submittedName>
</protein>
<dbReference type="EMBL" id="JBHUGD010000004">
    <property type="protein sequence ID" value="MFD1948982.1"/>
    <property type="molecule type" value="Genomic_DNA"/>
</dbReference>
<organism evidence="2 3">
    <name type="scientific">Nocardioides aestuarii</name>
    <dbReference type="NCBI Taxonomy" id="252231"/>
    <lineage>
        <taxon>Bacteria</taxon>
        <taxon>Bacillati</taxon>
        <taxon>Actinomycetota</taxon>
        <taxon>Actinomycetes</taxon>
        <taxon>Propionibacteriales</taxon>
        <taxon>Nocardioidaceae</taxon>
        <taxon>Nocardioides</taxon>
    </lineage>
</organism>
<gene>
    <name evidence="2" type="ORF">ACFSDE_19415</name>
</gene>